<name>A0A166D8C3_9MICO</name>
<dbReference type="NCBIfam" id="TIGR03944">
    <property type="entry name" value="dehyd_SbnB_fam"/>
    <property type="match status" value="1"/>
</dbReference>
<dbReference type="Gene3D" id="3.30.1780.10">
    <property type="entry name" value="ornithine cyclodeaminase, domain 1"/>
    <property type="match status" value="1"/>
</dbReference>
<accession>A0A166D8C3</accession>
<gene>
    <name evidence="2" type="primary">sbnB</name>
    <name evidence="1" type="ORF">ACH61_00548</name>
    <name evidence="2" type="ORF">GSU10_11140</name>
</gene>
<dbReference type="PANTHER" id="PTHR13812:SF19">
    <property type="entry name" value="KETIMINE REDUCTASE MU-CRYSTALLIN"/>
    <property type="match status" value="1"/>
</dbReference>
<reference evidence="1 3" key="1">
    <citation type="submission" date="2015-08" db="EMBL/GenBank/DDBJ databases">
        <title>Draft Genome Sequence of Rathayibacter sp. Strain VKM Ac-2596 Isolated from Leaf Gall Induced by Plant-Parasitic Nematodes.</title>
        <authorList>
            <person name="Vasilenko O.V."/>
            <person name="Starodumova I.P."/>
            <person name="Tarlachkov S.V."/>
            <person name="Dorofeeva L.V."/>
            <person name="Evtushenko L.I."/>
        </authorList>
    </citation>
    <scope>NUCLEOTIDE SEQUENCE [LARGE SCALE GENOMIC DNA]</scope>
    <source>
        <strain evidence="1 3">VKM Ac-2596</strain>
    </source>
</reference>
<dbReference type="InterPro" id="IPR003462">
    <property type="entry name" value="ODC_Mu_crystall"/>
</dbReference>
<reference evidence="2" key="3">
    <citation type="submission" date="2019-12" db="EMBL/GenBank/DDBJ databases">
        <title>Complete and Draft Genome Sequences of New Strains and Members of Some Known Species of the Genus Rathayibacter isolated from Plants.</title>
        <authorList>
            <person name="Tarlachkov S.V."/>
            <person name="Starodumova I.P."/>
            <person name="Dorofeeva L.V."/>
            <person name="Prisyazhnaya N.V."/>
            <person name="Leyn S.A."/>
            <person name="Zlamal J.E."/>
            <person name="Elane M.L."/>
            <person name="Osterman A.L."/>
            <person name="Nadler S.A."/>
            <person name="Subbotin S.A."/>
            <person name="Evtushenko L.I."/>
        </authorList>
    </citation>
    <scope>NUCLEOTIDE SEQUENCE</scope>
    <source>
        <strain evidence="2">VKM Ac-2761</strain>
    </source>
</reference>
<dbReference type="Gene3D" id="3.40.50.720">
    <property type="entry name" value="NAD(P)-binding Rossmann-like Domain"/>
    <property type="match status" value="1"/>
</dbReference>
<dbReference type="OrthoDB" id="3396397at2"/>
<dbReference type="PANTHER" id="PTHR13812">
    <property type="entry name" value="KETIMINE REDUCTASE MU-CRYSTALLIN"/>
    <property type="match status" value="1"/>
</dbReference>
<dbReference type="InterPro" id="IPR023866">
    <property type="entry name" value="SbnB"/>
</dbReference>
<dbReference type="Pfam" id="PF02423">
    <property type="entry name" value="OCD_Mu_crystall"/>
    <property type="match status" value="1"/>
</dbReference>
<reference evidence="4" key="2">
    <citation type="submission" date="2019-12" db="EMBL/GenBank/DDBJ databases">
        <title>Complete and draft genome sequences of new strains and members of some known species of the genus Rathayibacter isolated from plants.</title>
        <authorList>
            <person name="Tarlachkov S.V."/>
            <person name="Starodumova I.P."/>
            <person name="Dorofeeva L.V."/>
            <person name="Prisyazhnaya N.V."/>
            <person name="Leyn S."/>
            <person name="Zlamal J."/>
            <person name="Elan M."/>
            <person name="Osterman A.L."/>
            <person name="Nadler S."/>
            <person name="Subbotin S.A."/>
            <person name="Evtushenko L.I."/>
        </authorList>
    </citation>
    <scope>NUCLEOTIDE SEQUENCE [LARGE SCALE GENOMIC DNA]</scope>
    <source>
        <strain evidence="4">VKM Ac-2761</strain>
    </source>
</reference>
<dbReference type="SUPFAM" id="SSF51735">
    <property type="entry name" value="NAD(P)-binding Rossmann-fold domains"/>
    <property type="match status" value="1"/>
</dbReference>
<dbReference type="EMBL" id="LIIN01000010">
    <property type="protein sequence ID" value="KZX22307.1"/>
    <property type="molecule type" value="Genomic_DNA"/>
</dbReference>
<dbReference type="EMBL" id="CP047186">
    <property type="protein sequence ID" value="QHC56132.1"/>
    <property type="molecule type" value="Genomic_DNA"/>
</dbReference>
<dbReference type="Proteomes" id="UP000465031">
    <property type="component" value="Chromosome"/>
</dbReference>
<evidence type="ECO:0000313" key="1">
    <source>
        <dbReference type="EMBL" id="KZX22307.1"/>
    </source>
</evidence>
<dbReference type="InterPro" id="IPR036291">
    <property type="entry name" value="NAD(P)-bd_dom_sf"/>
</dbReference>
<dbReference type="PIRSF" id="PIRSF001439">
    <property type="entry name" value="CryM"/>
    <property type="match status" value="1"/>
</dbReference>
<dbReference type="Proteomes" id="UP000076717">
    <property type="component" value="Unassembled WGS sequence"/>
</dbReference>
<evidence type="ECO:0000313" key="4">
    <source>
        <dbReference type="Proteomes" id="UP000465031"/>
    </source>
</evidence>
<dbReference type="GO" id="GO:0019290">
    <property type="term" value="P:siderophore biosynthetic process"/>
    <property type="evidence" value="ECO:0007669"/>
    <property type="project" value="InterPro"/>
</dbReference>
<evidence type="ECO:0000313" key="2">
    <source>
        <dbReference type="EMBL" id="QHC56132.1"/>
    </source>
</evidence>
<dbReference type="GO" id="GO:0016639">
    <property type="term" value="F:oxidoreductase activity, acting on the CH-NH2 group of donors, NAD or NADP as acceptor"/>
    <property type="evidence" value="ECO:0007669"/>
    <property type="project" value="InterPro"/>
</dbReference>
<sequence length="340" mass="36122">MSAAPQFSVIGSGSVLRALEGRHAEILDVVAHAYVEHAAGRSVNPPSHFLTFPDRPEARIIALPAALGGSSGAAGIKWISSFPKNLERGLPRASAVLVLNDIDTGYPIACLESSVISATRTAASAVVAAAALTARRERPRRLLFVGSGLIARYIHEFFLRSGWEFDRVDVVDVVHGYAEAFAESVRGSGQQAPVHTVEDVGTAVRSADLIVFATTAGTPHVEEPSWFAHHPVVLHISLRDLSPRILLGSVNVLDDVDHCLRAETSPHLTEQLTGSRDFVDGVIAEVITGELVPDPERSIVFSPFGLGMLDLAVGRFVLDAVTASGEIEPVPGFFPEGGPP</sequence>
<organism evidence="1 3">
    <name type="scientific">Rathayibacter tanaceti</name>
    <dbReference type="NCBI Taxonomy" id="1671680"/>
    <lineage>
        <taxon>Bacteria</taxon>
        <taxon>Bacillati</taxon>
        <taxon>Actinomycetota</taxon>
        <taxon>Actinomycetes</taxon>
        <taxon>Micrococcales</taxon>
        <taxon>Microbacteriaceae</taxon>
        <taxon>Rathayibacter</taxon>
    </lineage>
</organism>
<proteinExistence type="predicted"/>
<dbReference type="AlphaFoldDB" id="A0A166D8C3"/>
<keyword evidence="3" id="KW-1185">Reference proteome</keyword>
<evidence type="ECO:0000313" key="3">
    <source>
        <dbReference type="Proteomes" id="UP000076717"/>
    </source>
</evidence>
<protein>
    <submittedName>
        <fullName evidence="2">2,3-diaminopropionate biosynthesis protein SbnB</fullName>
    </submittedName>
    <submittedName>
        <fullName evidence="1">Alanine dehydrogenase</fullName>
    </submittedName>
</protein>
<dbReference type="RefSeq" id="WP_068208199.1">
    <property type="nucleotide sequence ID" value="NZ_CP047186.1"/>
</dbReference>
<dbReference type="GO" id="GO:0005737">
    <property type="term" value="C:cytoplasm"/>
    <property type="evidence" value="ECO:0007669"/>
    <property type="project" value="TreeGrafter"/>
</dbReference>
<dbReference type="KEGG" id="rte:GSU10_11140"/>
<dbReference type="InterPro" id="IPR023401">
    <property type="entry name" value="ODC_N"/>
</dbReference>
<dbReference type="PATRIC" id="fig|1671680.3.peg.582"/>